<name>A0A9D2EA31_9BACE</name>
<dbReference type="Proteomes" id="UP000824028">
    <property type="component" value="Unassembled WGS sequence"/>
</dbReference>
<comment type="caution">
    <text evidence="1">The sequence shown here is derived from an EMBL/GenBank/DDBJ whole genome shotgun (WGS) entry which is preliminary data.</text>
</comment>
<protein>
    <submittedName>
        <fullName evidence="1">Uncharacterized protein</fullName>
    </submittedName>
</protein>
<sequence>MAKDIKVATSNASENVNAANAASIESINDSIMEERTTSKEESTRYYTRDELGRLGKDLEINPTAVKASINGEVQRIIIAHTEYGMRHEKKMDKMLDMANKDKLLTPRYHFCKPEMFWKEGYNLFDNNGNLIEQGTDNVLAICDTPETSERIYMEDFLEDVEIHDFASVADYAQHIGETVLISRMPSKVEEMGIAALATGDKAMKTVYDFAIGHHIPYTTALGYLDAEMKPAMLKTMMRGIMPKAVFSLGRTVEEAELLLKAASDTFDTDYKKRYVPRALNSLIKKHNQPLVVVIEALNTIPASEVTMAKLAECGEKESCIVGKMLMWILENKRKKEAKAA</sequence>
<evidence type="ECO:0000313" key="2">
    <source>
        <dbReference type="Proteomes" id="UP000824028"/>
    </source>
</evidence>
<evidence type="ECO:0000313" key="1">
    <source>
        <dbReference type="EMBL" id="HIZ33618.1"/>
    </source>
</evidence>
<reference evidence="1" key="2">
    <citation type="submission" date="2021-04" db="EMBL/GenBank/DDBJ databases">
        <authorList>
            <person name="Gilroy R."/>
        </authorList>
    </citation>
    <scope>NUCLEOTIDE SEQUENCE</scope>
    <source>
        <strain evidence="1">ChiHjej9B8-1298</strain>
    </source>
</reference>
<proteinExistence type="predicted"/>
<gene>
    <name evidence="1" type="ORF">H9814_08820</name>
</gene>
<dbReference type="AlphaFoldDB" id="A0A9D2EA31"/>
<accession>A0A9D2EA31</accession>
<dbReference type="EMBL" id="DXBX01000069">
    <property type="protein sequence ID" value="HIZ33618.1"/>
    <property type="molecule type" value="Genomic_DNA"/>
</dbReference>
<reference evidence="1" key="1">
    <citation type="journal article" date="2021" name="PeerJ">
        <title>Extensive microbial diversity within the chicken gut microbiome revealed by metagenomics and culture.</title>
        <authorList>
            <person name="Gilroy R."/>
            <person name="Ravi A."/>
            <person name="Getino M."/>
            <person name="Pursley I."/>
            <person name="Horton D.L."/>
            <person name="Alikhan N.F."/>
            <person name="Baker D."/>
            <person name="Gharbi K."/>
            <person name="Hall N."/>
            <person name="Watson M."/>
            <person name="Adriaenssens E.M."/>
            <person name="Foster-Nyarko E."/>
            <person name="Jarju S."/>
            <person name="Secka A."/>
            <person name="Antonio M."/>
            <person name="Oren A."/>
            <person name="Chaudhuri R.R."/>
            <person name="La Ragione R."/>
            <person name="Hildebrand F."/>
            <person name="Pallen M.J."/>
        </authorList>
    </citation>
    <scope>NUCLEOTIDE SEQUENCE</scope>
    <source>
        <strain evidence="1">ChiHjej9B8-1298</strain>
    </source>
</reference>
<organism evidence="1 2">
    <name type="scientific">Candidatus Bacteroides merdigallinarum</name>
    <dbReference type="NCBI Taxonomy" id="2838473"/>
    <lineage>
        <taxon>Bacteria</taxon>
        <taxon>Pseudomonadati</taxon>
        <taxon>Bacteroidota</taxon>
        <taxon>Bacteroidia</taxon>
        <taxon>Bacteroidales</taxon>
        <taxon>Bacteroidaceae</taxon>
        <taxon>Bacteroides</taxon>
    </lineage>
</organism>